<accession>A0ABV2ZHN6</accession>
<dbReference type="InterPro" id="IPR029045">
    <property type="entry name" value="ClpP/crotonase-like_dom_sf"/>
</dbReference>
<dbReference type="RefSeq" id="WP_334574586.1">
    <property type="nucleotide sequence ID" value="NZ_JBEZVE010000008.1"/>
</dbReference>
<reference evidence="1 2" key="1">
    <citation type="submission" date="2024-06" db="EMBL/GenBank/DDBJ databases">
        <title>The Natural Products Discovery Center: Release of the First 8490 Sequenced Strains for Exploring Actinobacteria Biosynthetic Diversity.</title>
        <authorList>
            <person name="Kalkreuter E."/>
            <person name="Kautsar S.A."/>
            <person name="Yang D."/>
            <person name="Bader C.D."/>
            <person name="Teijaro C.N."/>
            <person name="Fluegel L."/>
            <person name="Davis C.M."/>
            <person name="Simpson J.R."/>
            <person name="Lauterbach L."/>
            <person name="Steele A.D."/>
            <person name="Gui C."/>
            <person name="Meng S."/>
            <person name="Li G."/>
            <person name="Viehrig K."/>
            <person name="Ye F."/>
            <person name="Su P."/>
            <person name="Kiefer A.F."/>
            <person name="Nichols A."/>
            <person name="Cepeda A.J."/>
            <person name="Yan W."/>
            <person name="Fan B."/>
            <person name="Jiang Y."/>
            <person name="Adhikari A."/>
            <person name="Zheng C.-J."/>
            <person name="Schuster L."/>
            <person name="Cowan T.M."/>
            <person name="Smanski M.J."/>
            <person name="Chevrette M.G."/>
            <person name="De Carvalho L.P.S."/>
            <person name="Shen B."/>
        </authorList>
    </citation>
    <scope>NUCLEOTIDE SEQUENCE [LARGE SCALE GENOMIC DNA]</scope>
    <source>
        <strain evidence="1 2">NPDC033843</strain>
    </source>
</reference>
<dbReference type="SUPFAM" id="SSF52096">
    <property type="entry name" value="ClpP/crotonase"/>
    <property type="match status" value="1"/>
</dbReference>
<gene>
    <name evidence="1" type="ORF">AB0E89_16090</name>
</gene>
<sequence length="48" mass="5127">MGLIPGAGGTVGLPRRIGRRRTLFLVLGGRTVAVERALARGLVDRIEE</sequence>
<evidence type="ECO:0000313" key="1">
    <source>
        <dbReference type="EMBL" id="MEU3782066.1"/>
    </source>
</evidence>
<protein>
    <submittedName>
        <fullName evidence="1">Uncharacterized protein</fullName>
    </submittedName>
</protein>
<name>A0ABV2ZHN6_9ACTN</name>
<dbReference type="Proteomes" id="UP001550739">
    <property type="component" value="Unassembled WGS sequence"/>
</dbReference>
<proteinExistence type="predicted"/>
<organism evidence="1 2">
    <name type="scientific">Streptomyces sp. 900129855</name>
    <dbReference type="NCBI Taxonomy" id="3155129"/>
    <lineage>
        <taxon>Bacteria</taxon>
        <taxon>Bacillati</taxon>
        <taxon>Actinomycetota</taxon>
        <taxon>Actinomycetes</taxon>
        <taxon>Kitasatosporales</taxon>
        <taxon>Streptomycetaceae</taxon>
        <taxon>Streptomyces</taxon>
    </lineage>
</organism>
<keyword evidence="2" id="KW-1185">Reference proteome</keyword>
<dbReference type="Gene3D" id="3.90.226.10">
    <property type="entry name" value="2-enoyl-CoA Hydratase, Chain A, domain 1"/>
    <property type="match status" value="1"/>
</dbReference>
<evidence type="ECO:0000313" key="2">
    <source>
        <dbReference type="Proteomes" id="UP001550739"/>
    </source>
</evidence>
<dbReference type="EMBL" id="JBEZVE010000008">
    <property type="protein sequence ID" value="MEU3782066.1"/>
    <property type="molecule type" value="Genomic_DNA"/>
</dbReference>
<comment type="caution">
    <text evidence="1">The sequence shown here is derived from an EMBL/GenBank/DDBJ whole genome shotgun (WGS) entry which is preliminary data.</text>
</comment>